<accession>A0AAD8N3K8</accession>
<dbReference type="EMBL" id="JAUIZM010000003">
    <property type="protein sequence ID" value="KAK1394666.1"/>
    <property type="molecule type" value="Genomic_DNA"/>
</dbReference>
<dbReference type="Proteomes" id="UP001237642">
    <property type="component" value="Unassembled WGS sequence"/>
</dbReference>
<proteinExistence type="predicted"/>
<reference evidence="2" key="2">
    <citation type="submission" date="2023-05" db="EMBL/GenBank/DDBJ databases">
        <authorList>
            <person name="Schelkunov M.I."/>
        </authorList>
    </citation>
    <scope>NUCLEOTIDE SEQUENCE</scope>
    <source>
        <strain evidence="2">Hsosn_3</strain>
        <tissue evidence="2">Leaf</tissue>
    </source>
</reference>
<reference evidence="2" key="1">
    <citation type="submission" date="2023-02" db="EMBL/GenBank/DDBJ databases">
        <title>Genome of toxic invasive species Heracleum sosnowskyi carries increased number of genes despite the absence of recent whole-genome duplications.</title>
        <authorList>
            <person name="Schelkunov M."/>
            <person name="Shtratnikova V."/>
            <person name="Makarenko M."/>
            <person name="Klepikova A."/>
            <person name="Omelchenko D."/>
            <person name="Novikova G."/>
            <person name="Obukhova E."/>
            <person name="Bogdanov V."/>
            <person name="Penin A."/>
            <person name="Logacheva M."/>
        </authorList>
    </citation>
    <scope>NUCLEOTIDE SEQUENCE</scope>
    <source>
        <strain evidence="2">Hsosn_3</strain>
        <tissue evidence="2">Leaf</tissue>
    </source>
</reference>
<feature type="coiled-coil region" evidence="1">
    <location>
        <begin position="79"/>
        <end position="109"/>
    </location>
</feature>
<evidence type="ECO:0000256" key="1">
    <source>
        <dbReference type="SAM" id="Coils"/>
    </source>
</evidence>
<evidence type="ECO:0000313" key="2">
    <source>
        <dbReference type="EMBL" id="KAK1394666.1"/>
    </source>
</evidence>
<keyword evidence="1" id="KW-0175">Coiled coil</keyword>
<keyword evidence="3" id="KW-1185">Reference proteome</keyword>
<dbReference type="AlphaFoldDB" id="A0AAD8N3K8"/>
<name>A0AAD8N3K8_9APIA</name>
<evidence type="ECO:0000313" key="3">
    <source>
        <dbReference type="Proteomes" id="UP001237642"/>
    </source>
</evidence>
<comment type="caution">
    <text evidence="2">The sequence shown here is derived from an EMBL/GenBank/DDBJ whole genome shotgun (WGS) entry which is preliminary data.</text>
</comment>
<sequence>MLGIPWPTGHDTLSPRWYSSSYHAQVRRCREILCGSGNIDPQFITIYALASHGHFTSMVANFVVRHLYKYGSSAHTLQSKALMKQKSELEEILRKEEQLEAKKKKEEEATHMFIKEMADKDSEELPDLRLEKLKDARVVYATTRLPERLRFTYFDGKVQQDLQKD</sequence>
<protein>
    <submittedName>
        <fullName evidence="2">Uncharacterized protein</fullName>
    </submittedName>
</protein>
<gene>
    <name evidence="2" type="ORF">POM88_013722</name>
</gene>
<organism evidence="2 3">
    <name type="scientific">Heracleum sosnowskyi</name>
    <dbReference type="NCBI Taxonomy" id="360622"/>
    <lineage>
        <taxon>Eukaryota</taxon>
        <taxon>Viridiplantae</taxon>
        <taxon>Streptophyta</taxon>
        <taxon>Embryophyta</taxon>
        <taxon>Tracheophyta</taxon>
        <taxon>Spermatophyta</taxon>
        <taxon>Magnoliopsida</taxon>
        <taxon>eudicotyledons</taxon>
        <taxon>Gunneridae</taxon>
        <taxon>Pentapetalae</taxon>
        <taxon>asterids</taxon>
        <taxon>campanulids</taxon>
        <taxon>Apiales</taxon>
        <taxon>Apiaceae</taxon>
        <taxon>Apioideae</taxon>
        <taxon>apioid superclade</taxon>
        <taxon>Tordylieae</taxon>
        <taxon>Tordyliinae</taxon>
        <taxon>Heracleum</taxon>
    </lineage>
</organism>